<name>A0A174ZQU3_9FIRM</name>
<gene>
    <name evidence="1" type="ORF">ERS852492_02245</name>
</gene>
<dbReference type="Proteomes" id="UP000095780">
    <property type="component" value="Unassembled WGS sequence"/>
</dbReference>
<accession>A0A174ZQU3</accession>
<protein>
    <submittedName>
        <fullName evidence="1">Uncharacterized protein</fullName>
    </submittedName>
</protein>
<dbReference type="AlphaFoldDB" id="A0A174ZQU3"/>
<evidence type="ECO:0000313" key="2">
    <source>
        <dbReference type="Proteomes" id="UP000095780"/>
    </source>
</evidence>
<sequence length="35" mass="4399">MDIRQEKFNKENKPFYMVDHEDGIYMNYIEMVEQI</sequence>
<reference evidence="1 2" key="1">
    <citation type="submission" date="2015-09" db="EMBL/GenBank/DDBJ databases">
        <authorList>
            <consortium name="Pathogen Informatics"/>
        </authorList>
    </citation>
    <scope>NUCLEOTIDE SEQUENCE [LARGE SCALE GENOMIC DNA]</scope>
    <source>
        <strain evidence="1 2">2789STDY5834878</strain>
    </source>
</reference>
<organism evidence="1 2">
    <name type="scientific">Lachnospira eligens</name>
    <dbReference type="NCBI Taxonomy" id="39485"/>
    <lineage>
        <taxon>Bacteria</taxon>
        <taxon>Bacillati</taxon>
        <taxon>Bacillota</taxon>
        <taxon>Clostridia</taxon>
        <taxon>Lachnospirales</taxon>
        <taxon>Lachnospiraceae</taxon>
        <taxon>Lachnospira</taxon>
    </lineage>
</organism>
<proteinExistence type="predicted"/>
<evidence type="ECO:0000313" key="1">
    <source>
        <dbReference type="EMBL" id="CUQ88372.1"/>
    </source>
</evidence>
<dbReference type="EMBL" id="CZBV01000006">
    <property type="protein sequence ID" value="CUQ88372.1"/>
    <property type="molecule type" value="Genomic_DNA"/>
</dbReference>